<evidence type="ECO:0000313" key="7">
    <source>
        <dbReference type="Proteomes" id="UP001162131"/>
    </source>
</evidence>
<dbReference type="Pfam" id="PF00400">
    <property type="entry name" value="WD40"/>
    <property type="match status" value="5"/>
</dbReference>
<name>A0AAU9KN35_9CILI</name>
<feature type="coiled-coil region" evidence="3">
    <location>
        <begin position="831"/>
        <end position="891"/>
    </location>
</feature>
<keyword evidence="7" id="KW-1185">Reference proteome</keyword>
<dbReference type="InterPro" id="IPR015943">
    <property type="entry name" value="WD40/YVTN_repeat-like_dom_sf"/>
</dbReference>
<feature type="compositionally biased region" description="Acidic residues" evidence="4">
    <location>
        <begin position="284"/>
        <end position="295"/>
    </location>
</feature>
<dbReference type="SMART" id="SM00320">
    <property type="entry name" value="WD40"/>
    <property type="match status" value="12"/>
</dbReference>
<dbReference type="InterPro" id="IPR001680">
    <property type="entry name" value="WD40_rpt"/>
</dbReference>
<evidence type="ECO:0000256" key="2">
    <source>
        <dbReference type="PROSITE-ProRule" id="PRU00221"/>
    </source>
</evidence>
<dbReference type="PROSITE" id="PS50294">
    <property type="entry name" value="WD_REPEATS_REGION"/>
    <property type="match status" value="1"/>
</dbReference>
<dbReference type="SUPFAM" id="SSF47473">
    <property type="entry name" value="EF-hand"/>
    <property type="match status" value="1"/>
</dbReference>
<reference evidence="6" key="1">
    <citation type="submission" date="2021-09" db="EMBL/GenBank/DDBJ databases">
        <authorList>
            <consortium name="AG Swart"/>
            <person name="Singh M."/>
            <person name="Singh A."/>
            <person name="Seah K."/>
            <person name="Emmerich C."/>
        </authorList>
    </citation>
    <scope>NUCLEOTIDE SEQUENCE</scope>
    <source>
        <strain evidence="6">ATCC30299</strain>
    </source>
</reference>
<dbReference type="PANTHER" id="PTHR44324">
    <property type="entry name" value="WD40 REPEAT DOMAIN 95"/>
    <property type="match status" value="1"/>
</dbReference>
<dbReference type="InterPro" id="IPR002048">
    <property type="entry name" value="EF_hand_dom"/>
</dbReference>
<evidence type="ECO:0000256" key="4">
    <source>
        <dbReference type="SAM" id="MobiDB-lite"/>
    </source>
</evidence>
<dbReference type="AlphaFoldDB" id="A0AAU9KN35"/>
<organism evidence="6 7">
    <name type="scientific">Blepharisma stoltei</name>
    <dbReference type="NCBI Taxonomy" id="1481888"/>
    <lineage>
        <taxon>Eukaryota</taxon>
        <taxon>Sar</taxon>
        <taxon>Alveolata</taxon>
        <taxon>Ciliophora</taxon>
        <taxon>Postciliodesmatophora</taxon>
        <taxon>Heterotrichea</taxon>
        <taxon>Heterotrichida</taxon>
        <taxon>Blepharismidae</taxon>
        <taxon>Blepharisma</taxon>
    </lineage>
</organism>
<dbReference type="InterPro" id="IPR036322">
    <property type="entry name" value="WD40_repeat_dom_sf"/>
</dbReference>
<dbReference type="PROSITE" id="PS50222">
    <property type="entry name" value="EF_HAND_2"/>
    <property type="match status" value="1"/>
</dbReference>
<dbReference type="GO" id="GO:0005509">
    <property type="term" value="F:calcium ion binding"/>
    <property type="evidence" value="ECO:0007669"/>
    <property type="project" value="InterPro"/>
</dbReference>
<dbReference type="EMBL" id="CAJZBQ010000062">
    <property type="protein sequence ID" value="CAG9335491.1"/>
    <property type="molecule type" value="Genomic_DNA"/>
</dbReference>
<dbReference type="Proteomes" id="UP001162131">
    <property type="component" value="Unassembled WGS sequence"/>
</dbReference>
<evidence type="ECO:0000259" key="5">
    <source>
        <dbReference type="PROSITE" id="PS50222"/>
    </source>
</evidence>
<feature type="repeat" description="WD" evidence="2">
    <location>
        <begin position="394"/>
        <end position="435"/>
    </location>
</feature>
<dbReference type="InterPro" id="IPR051242">
    <property type="entry name" value="WD-EF-hand_domain"/>
</dbReference>
<evidence type="ECO:0000256" key="3">
    <source>
        <dbReference type="SAM" id="Coils"/>
    </source>
</evidence>
<proteinExistence type="predicted"/>
<dbReference type="SUPFAM" id="SSF50978">
    <property type="entry name" value="WD40 repeat-like"/>
    <property type="match status" value="2"/>
</dbReference>
<dbReference type="PROSITE" id="PS50082">
    <property type="entry name" value="WD_REPEATS_2"/>
    <property type="match status" value="5"/>
</dbReference>
<protein>
    <recommendedName>
        <fullName evidence="5">EF-hand domain-containing protein</fullName>
    </recommendedName>
</protein>
<feature type="region of interest" description="Disordered" evidence="4">
    <location>
        <begin position="278"/>
        <end position="306"/>
    </location>
</feature>
<dbReference type="Gene3D" id="2.130.10.10">
    <property type="entry name" value="YVTN repeat-like/Quinoprotein amine dehydrogenase"/>
    <property type="match status" value="4"/>
</dbReference>
<accession>A0AAU9KN35</accession>
<feature type="repeat" description="WD" evidence="2">
    <location>
        <begin position="184"/>
        <end position="216"/>
    </location>
</feature>
<evidence type="ECO:0000313" key="6">
    <source>
        <dbReference type="EMBL" id="CAG9335491.1"/>
    </source>
</evidence>
<feature type="repeat" description="WD" evidence="2">
    <location>
        <begin position="779"/>
        <end position="811"/>
    </location>
</feature>
<feature type="repeat" description="WD" evidence="2">
    <location>
        <begin position="234"/>
        <end position="266"/>
    </location>
</feature>
<dbReference type="PANTHER" id="PTHR44324:SF4">
    <property type="entry name" value="WD40 REPEAT DOMAIN 95"/>
    <property type="match status" value="1"/>
</dbReference>
<keyword evidence="3" id="KW-0175">Coiled coil</keyword>
<feature type="domain" description="EF-hand" evidence="5">
    <location>
        <begin position="85"/>
        <end position="120"/>
    </location>
</feature>
<sequence length="905" mass="104943">MEPAEISQQAHSEDTSYEINEEELEVDEVRERNSIVNMDIMSLLNHVLLAKIKKDFKLWDNQSLTKKDFIIIMLHHLPDIQDKLRLVGSLNELFEQIDVNHDENLEWEEFSNHIIEKGMIKKDRTFIDAIKNYYPTEWVDKAKHTNEIEHIFYLPAIRHLLVMESNCSSFKIYDMKNGSFVKEVSGHRGAVIAATHAQSPRRVVTSANDLTINLWDDSTYLLKQRISCPAIPLTLAWSEDCKTLYSSGTDAIIYAWDVVSAREKKSIKMWNPFKPEREDRKEDDLEEIEENEEYDEDRKRRRYRRDEDEEHGHKTVVMALLSIKEMSILVSADLHGKIFLWDIPQNTYRRKLKGQEKGIYSLDWHAESACLFSAGLDREAYVWNPYVEKEIFKLTGHNHSLVGVKCVPITYQVITADISGMFRVWDIRTFTSIQIFNVPTPELNCFDVSFPEKRIITGSKYMYIFKYDEPQDHHLADEGHTICTLYNSLFQNFITVHPKTVKIWSAVTGQLQHVFRDIIKGDICAAAMDSRQRKLYIGDSQGRIRSINVKNGAKIKKFVRHSEEITGLISSEKLLISSSWDKSVKIHDDSKSDNVGVVRYDKIHHRENVNSISLHINEGILASGSDDGVIILTKLASFRQEAIIEANQVEIRTLMFLNPYEYLVTCDADGNIYFWMTQESKLRQHPLLKFENVGMKSETGQPLNSPVKALAYNHANEFFFTGDEHGYLKKYNIKALVDKLSIITLYFKSDEQSHNSTFLTDRIVFSHFSRNDLELFWSVRAHRDGIIHISIVEAPFLIISSSFDCNVHIWDENGIKKGTLILGGDPQWNVNLDIKSKVEEDRENAEKLLKEANAQSYEQLIAIKSRGKDPYSDEDEMIEEEEDEIREFEIAKSKHFPRIQKLLKK</sequence>
<dbReference type="InterPro" id="IPR011992">
    <property type="entry name" value="EF-hand-dom_pair"/>
</dbReference>
<comment type="caution">
    <text evidence="6">The sequence shown here is derived from an EMBL/GenBank/DDBJ whole genome shotgun (WGS) entry which is preliminary data.</text>
</comment>
<evidence type="ECO:0000256" key="1">
    <source>
        <dbReference type="ARBA" id="ARBA00022737"/>
    </source>
</evidence>
<gene>
    <name evidence="6" type="ORF">BSTOLATCC_MIC63962</name>
</gene>
<feature type="repeat" description="WD" evidence="2">
    <location>
        <begin position="352"/>
        <end position="384"/>
    </location>
</feature>
<keyword evidence="1" id="KW-0677">Repeat</keyword>
<keyword evidence="2" id="KW-0853">WD repeat</keyword>